<proteinExistence type="predicted"/>
<gene>
    <name evidence="1" type="ORF">PEVE_00032728</name>
</gene>
<sequence>MDSFYYRRYVTIPKYFDPNLVFIGFGDEPLKLCQRLMDAVVNSPHFLTVRPSISILSMIPSVMEELPATMKGLQLVAFGKKYNWKEDELEGVFYVTNYNSLRLNGLKKQKEIAVEDFLEHRNIPRSKLNGVIFQEKEPLWLSPIRSAEVFNFKKRLADVLRVKSDNIFWVENQQGIGHLLSTSMSRIYRWREDKESEENERMVRGKIKPGTNEEKQKELLEPTTMLFGELAEKNGIVLAEGV</sequence>
<protein>
    <submittedName>
        <fullName evidence="1">Uncharacterized protein</fullName>
    </submittedName>
</protein>
<reference evidence="1 2" key="1">
    <citation type="submission" date="2022-05" db="EMBL/GenBank/DDBJ databases">
        <authorList>
            <consortium name="Genoscope - CEA"/>
            <person name="William W."/>
        </authorList>
    </citation>
    <scope>NUCLEOTIDE SEQUENCE [LARGE SCALE GENOMIC DNA]</scope>
</reference>
<evidence type="ECO:0000313" key="1">
    <source>
        <dbReference type="EMBL" id="CAH3016768.1"/>
    </source>
</evidence>
<dbReference type="Proteomes" id="UP001159427">
    <property type="component" value="Unassembled WGS sequence"/>
</dbReference>
<organism evidence="1 2">
    <name type="scientific">Porites evermanni</name>
    <dbReference type="NCBI Taxonomy" id="104178"/>
    <lineage>
        <taxon>Eukaryota</taxon>
        <taxon>Metazoa</taxon>
        <taxon>Cnidaria</taxon>
        <taxon>Anthozoa</taxon>
        <taxon>Hexacorallia</taxon>
        <taxon>Scleractinia</taxon>
        <taxon>Fungiina</taxon>
        <taxon>Poritidae</taxon>
        <taxon>Porites</taxon>
    </lineage>
</organism>
<evidence type="ECO:0000313" key="2">
    <source>
        <dbReference type="Proteomes" id="UP001159427"/>
    </source>
</evidence>
<name>A0ABN8LM78_9CNID</name>
<keyword evidence="2" id="KW-1185">Reference proteome</keyword>
<accession>A0ABN8LM78</accession>
<dbReference type="EMBL" id="CALNXI010000048">
    <property type="protein sequence ID" value="CAH3016768.1"/>
    <property type="molecule type" value="Genomic_DNA"/>
</dbReference>
<comment type="caution">
    <text evidence="1">The sequence shown here is derived from an EMBL/GenBank/DDBJ whole genome shotgun (WGS) entry which is preliminary data.</text>
</comment>